<dbReference type="EMBL" id="VTAV01000013">
    <property type="protein sequence ID" value="TYR34151.1"/>
    <property type="molecule type" value="Genomic_DNA"/>
</dbReference>
<dbReference type="GO" id="GO:0003677">
    <property type="term" value="F:DNA binding"/>
    <property type="evidence" value="ECO:0007669"/>
    <property type="project" value="InterPro"/>
</dbReference>
<keyword evidence="4" id="KW-1185">Reference proteome</keyword>
<name>A0A5D4GZD6_9SPHI</name>
<sequence length="311" mass="36657">MNRIFLQRISFFNLPWWGLKIGFYIVYLVFIQIANSDGDSIGESMFVNTLVGLVMISIIEVSQYCLQLFFSEKHYMKALLIGSANYITLAIIAYYFLHESDNAVSTQIWNKDIEASWKLFLGNFNKFYLTFVKYAVILTLLRQVLSFVRMNVHKGKRIVSVVNRGNQGIGDMPTERPDQFEFFFDGHRTMKFKAGKTIYALDIFTTVYLEVNDEITTIYRVNGVPLKVKIPLSKFREWLPKDRFFQIHKSRIIAIHYLLCETNGHVYMNYYEKTPLKLGNQERYPQYKAWKERNLLQNNKKRFSNGENENL</sequence>
<dbReference type="Proteomes" id="UP000322362">
    <property type="component" value="Unassembled WGS sequence"/>
</dbReference>
<evidence type="ECO:0000259" key="2">
    <source>
        <dbReference type="SMART" id="SM00850"/>
    </source>
</evidence>
<feature type="domain" description="HTH LytTR-type" evidence="2">
    <location>
        <begin position="196"/>
        <end position="292"/>
    </location>
</feature>
<dbReference type="Gene3D" id="2.40.50.40">
    <property type="match status" value="1"/>
</dbReference>
<organism evidence="3 4">
    <name type="scientific">Sphingobacterium phlebotomi</name>
    <dbReference type="NCBI Taxonomy" id="2605433"/>
    <lineage>
        <taxon>Bacteria</taxon>
        <taxon>Pseudomonadati</taxon>
        <taxon>Bacteroidota</taxon>
        <taxon>Sphingobacteriia</taxon>
        <taxon>Sphingobacteriales</taxon>
        <taxon>Sphingobacteriaceae</taxon>
        <taxon>Sphingobacterium</taxon>
    </lineage>
</organism>
<protein>
    <recommendedName>
        <fullName evidence="2">HTH LytTR-type domain-containing protein</fullName>
    </recommendedName>
</protein>
<proteinExistence type="predicted"/>
<comment type="caution">
    <text evidence="3">The sequence shown here is derived from an EMBL/GenBank/DDBJ whole genome shotgun (WGS) entry which is preliminary data.</text>
</comment>
<dbReference type="SMART" id="SM00850">
    <property type="entry name" value="LytTR"/>
    <property type="match status" value="1"/>
</dbReference>
<evidence type="ECO:0000313" key="4">
    <source>
        <dbReference type="Proteomes" id="UP000322362"/>
    </source>
</evidence>
<evidence type="ECO:0000256" key="1">
    <source>
        <dbReference type="SAM" id="Phobius"/>
    </source>
</evidence>
<dbReference type="InterPro" id="IPR007492">
    <property type="entry name" value="LytTR_DNA-bd_dom"/>
</dbReference>
<dbReference type="AlphaFoldDB" id="A0A5D4GZD6"/>
<dbReference type="RefSeq" id="WP_148920277.1">
    <property type="nucleotide sequence ID" value="NZ_VTAV01000013.1"/>
</dbReference>
<accession>A0A5D4GZD6</accession>
<feature type="transmembrane region" description="Helical" evidence="1">
    <location>
        <begin position="78"/>
        <end position="97"/>
    </location>
</feature>
<reference evidence="3 4" key="1">
    <citation type="submission" date="2019-08" db="EMBL/GenBank/DDBJ databases">
        <title>Phlebobacter frassis gen. nov. sp. nov., a new member of family Sphingobacteriaceae isolated from sand fly rearing media.</title>
        <authorList>
            <person name="Kakumanu M.L."/>
            <person name="Marayati B.F."/>
            <person name="Wada-Katsumata A."/>
            <person name="Wasserberg G."/>
            <person name="Schal C."/>
            <person name="Apperson C.S."/>
            <person name="Ponnusamy L."/>
        </authorList>
    </citation>
    <scope>NUCLEOTIDE SEQUENCE [LARGE SCALE GENOMIC DNA]</scope>
    <source>
        <strain evidence="3 4">SSI9</strain>
    </source>
</reference>
<keyword evidence="1" id="KW-0472">Membrane</keyword>
<dbReference type="Pfam" id="PF04397">
    <property type="entry name" value="LytTR"/>
    <property type="match status" value="1"/>
</dbReference>
<feature type="transmembrane region" description="Helical" evidence="1">
    <location>
        <begin position="127"/>
        <end position="148"/>
    </location>
</feature>
<feature type="transmembrane region" description="Helical" evidence="1">
    <location>
        <begin position="45"/>
        <end position="66"/>
    </location>
</feature>
<gene>
    <name evidence="3" type="ORF">FXV77_16160</name>
</gene>
<keyword evidence="1" id="KW-0812">Transmembrane</keyword>
<evidence type="ECO:0000313" key="3">
    <source>
        <dbReference type="EMBL" id="TYR34151.1"/>
    </source>
</evidence>
<feature type="transmembrane region" description="Helical" evidence="1">
    <location>
        <begin position="12"/>
        <end position="33"/>
    </location>
</feature>
<keyword evidence="1" id="KW-1133">Transmembrane helix</keyword>